<proteinExistence type="predicted"/>
<evidence type="ECO:0000313" key="2">
    <source>
        <dbReference type="EMBL" id="EGB05465.1"/>
    </source>
</evidence>
<dbReference type="GO" id="GO:1990745">
    <property type="term" value="C:EARP complex"/>
    <property type="evidence" value="ECO:0007669"/>
    <property type="project" value="InterPro"/>
</dbReference>
<dbReference type="Pfam" id="PF10474">
    <property type="entry name" value="Syndetin_C"/>
    <property type="match status" value="1"/>
</dbReference>
<dbReference type="InterPro" id="IPR019514">
    <property type="entry name" value="Syndetin_C"/>
</dbReference>
<accession>F0YHJ6</accession>
<dbReference type="GO" id="GO:0042147">
    <property type="term" value="P:retrograde transport, endosome to Golgi"/>
    <property type="evidence" value="ECO:0007669"/>
    <property type="project" value="InterPro"/>
</dbReference>
<dbReference type="InParanoid" id="F0YHJ6"/>
<feature type="non-terminal residue" evidence="2">
    <location>
        <position position="1"/>
    </location>
</feature>
<dbReference type="RefSeq" id="XP_009039847.1">
    <property type="nucleotide sequence ID" value="XM_009041599.1"/>
</dbReference>
<feature type="non-terminal residue" evidence="2">
    <location>
        <position position="64"/>
    </location>
</feature>
<dbReference type="GO" id="GO:0000149">
    <property type="term" value="F:SNARE binding"/>
    <property type="evidence" value="ECO:0007669"/>
    <property type="project" value="TreeGrafter"/>
</dbReference>
<dbReference type="GO" id="GO:0032456">
    <property type="term" value="P:endocytic recycling"/>
    <property type="evidence" value="ECO:0007669"/>
    <property type="project" value="InterPro"/>
</dbReference>
<reference evidence="2 3" key="1">
    <citation type="journal article" date="2011" name="Proc. Natl. Acad. Sci. U.S.A.">
        <title>Niche of harmful alga Aureococcus anophagefferens revealed through ecogenomics.</title>
        <authorList>
            <person name="Gobler C.J."/>
            <person name="Berry D.L."/>
            <person name="Dyhrman S.T."/>
            <person name="Wilhelm S.W."/>
            <person name="Salamov A."/>
            <person name="Lobanov A.V."/>
            <person name="Zhang Y."/>
            <person name="Collier J.L."/>
            <person name="Wurch L.L."/>
            <person name="Kustka A.B."/>
            <person name="Dill B.D."/>
            <person name="Shah M."/>
            <person name="VerBerkmoes N.C."/>
            <person name="Kuo A."/>
            <person name="Terry A."/>
            <person name="Pangilinan J."/>
            <person name="Lindquist E.A."/>
            <person name="Lucas S."/>
            <person name="Paulsen I.T."/>
            <person name="Hattenrath-Lehmann T.K."/>
            <person name="Talmage S.C."/>
            <person name="Walker E.A."/>
            <person name="Koch F."/>
            <person name="Burson A.M."/>
            <person name="Marcoval M.A."/>
            <person name="Tang Y.Z."/>
            <person name="Lecleir G.R."/>
            <person name="Coyne K.J."/>
            <person name="Berg G.M."/>
            <person name="Bertrand E.M."/>
            <person name="Saito M.A."/>
            <person name="Gladyshev V.N."/>
            <person name="Grigoriev I.V."/>
        </authorList>
    </citation>
    <scope>NUCLEOTIDE SEQUENCE [LARGE SCALE GENOMIC DNA]</scope>
    <source>
        <strain evidence="3">CCMP 1984</strain>
    </source>
</reference>
<dbReference type="KEGG" id="aaf:AURANDRAFT_8286"/>
<organism evidence="3">
    <name type="scientific">Aureococcus anophagefferens</name>
    <name type="common">Harmful bloom alga</name>
    <dbReference type="NCBI Taxonomy" id="44056"/>
    <lineage>
        <taxon>Eukaryota</taxon>
        <taxon>Sar</taxon>
        <taxon>Stramenopiles</taxon>
        <taxon>Ochrophyta</taxon>
        <taxon>Pelagophyceae</taxon>
        <taxon>Pelagomonadales</taxon>
        <taxon>Pelagomonadaceae</taxon>
        <taxon>Aureococcus</taxon>
    </lineage>
</organism>
<gene>
    <name evidence="2" type="ORF">AURANDRAFT_8286</name>
</gene>
<dbReference type="PANTHER" id="PTHR13258">
    <property type="entry name" value="SYNDETIN"/>
    <property type="match status" value="1"/>
</dbReference>
<evidence type="ECO:0000259" key="1">
    <source>
        <dbReference type="Pfam" id="PF10474"/>
    </source>
</evidence>
<keyword evidence="3" id="KW-1185">Reference proteome</keyword>
<dbReference type="EMBL" id="GL833141">
    <property type="protein sequence ID" value="EGB05465.1"/>
    <property type="molecule type" value="Genomic_DNA"/>
</dbReference>
<dbReference type="AlphaFoldDB" id="F0YHJ6"/>
<dbReference type="Proteomes" id="UP000002729">
    <property type="component" value="Unassembled WGS sequence"/>
</dbReference>
<dbReference type="InterPro" id="IPR040047">
    <property type="entry name" value="VPS50"/>
</dbReference>
<dbReference type="GO" id="GO:0005829">
    <property type="term" value="C:cytosol"/>
    <property type="evidence" value="ECO:0007669"/>
    <property type="project" value="GOC"/>
</dbReference>
<dbReference type="PANTHER" id="PTHR13258:SF0">
    <property type="entry name" value="SYNDETIN"/>
    <property type="match status" value="1"/>
</dbReference>
<dbReference type="GeneID" id="20229211"/>
<sequence>EALVDGFAMIHKCSTEGRALMSMDLQVLQFSLDKIQPARPLRGAAYVDSYIKAWYFDDHDLRTW</sequence>
<evidence type="ECO:0000313" key="3">
    <source>
        <dbReference type="Proteomes" id="UP000002729"/>
    </source>
</evidence>
<protein>
    <recommendedName>
        <fullName evidence="1">Syndetin C-terminal domain-containing protein</fullName>
    </recommendedName>
</protein>
<name>F0YHJ6_AURAN</name>
<dbReference type="OrthoDB" id="10263345at2759"/>
<feature type="domain" description="Syndetin C-terminal" evidence="1">
    <location>
        <begin position="1"/>
        <end position="64"/>
    </location>
</feature>